<sequence length="414" mass="44832">MSSAAERSAISARAHAQQFPDRKDSPATILVIHDGLGVLRGSEKVMLDLMAGLPHHRWCVLTNHAEFADAAEAQGHVASVRLETLKPVFDHGFGPSSVPLLLRQARLVERLVRETGAELIHVNNATFSNWAALAAWWCGIPILAHIHSFLSRRTRVLLGVHAVDRIVGVSRAVLEPSLGDPSLHARCVVIHNGHDWAARSRIDRSTLRADLGIPASSIVLAVVGVLLPLKRVDVAFEALRHLPAELLAGTTLLVIGDGPERAALEDHARGLPVLFLGQRDDVPSLLAEVADILLMPSEKDAFPTVLLEAAAARIPRIGADAGGTPEAIMDSVDGVLVPPGDPEALARAIAELANDAQKARRLADAAERRLAEDFSSARFLEAFEILYRDMRHNSPSRVRRIATALRSFLHTMRS</sequence>
<organism evidence="4 5">
    <name type="scientific">Sabulicella glaciei</name>
    <dbReference type="NCBI Taxonomy" id="2984948"/>
    <lineage>
        <taxon>Bacteria</taxon>
        <taxon>Pseudomonadati</taxon>
        <taxon>Pseudomonadota</taxon>
        <taxon>Alphaproteobacteria</taxon>
        <taxon>Acetobacterales</taxon>
        <taxon>Acetobacteraceae</taxon>
        <taxon>Sabulicella</taxon>
    </lineage>
</organism>
<evidence type="ECO:0000313" key="5">
    <source>
        <dbReference type="Proteomes" id="UP001526430"/>
    </source>
</evidence>
<feature type="domain" description="Glycosyl transferase family 1" evidence="2">
    <location>
        <begin position="204"/>
        <end position="368"/>
    </location>
</feature>
<feature type="compositionally biased region" description="Low complexity" evidence="1">
    <location>
        <begin position="1"/>
        <end position="16"/>
    </location>
</feature>
<evidence type="ECO:0000313" key="4">
    <source>
        <dbReference type="EMBL" id="MCW8086464.1"/>
    </source>
</evidence>
<feature type="region of interest" description="Disordered" evidence="1">
    <location>
        <begin position="1"/>
        <end position="21"/>
    </location>
</feature>
<gene>
    <name evidence="4" type="ORF">OF850_12555</name>
</gene>
<dbReference type="InterPro" id="IPR001296">
    <property type="entry name" value="Glyco_trans_1"/>
</dbReference>
<dbReference type="InterPro" id="IPR028098">
    <property type="entry name" value="Glyco_trans_4-like_N"/>
</dbReference>
<dbReference type="SUPFAM" id="SSF53756">
    <property type="entry name" value="UDP-Glycosyltransferase/glycogen phosphorylase"/>
    <property type="match status" value="1"/>
</dbReference>
<accession>A0ABT3NWD1</accession>
<comment type="caution">
    <text evidence="4">The sequence shown here is derived from an EMBL/GenBank/DDBJ whole genome shotgun (WGS) entry which is preliminary data.</text>
</comment>
<dbReference type="EMBL" id="JAPFQI010000009">
    <property type="protein sequence ID" value="MCW8086464.1"/>
    <property type="molecule type" value="Genomic_DNA"/>
</dbReference>
<dbReference type="RefSeq" id="WP_301590508.1">
    <property type="nucleotide sequence ID" value="NZ_JAPFQI010000009.1"/>
</dbReference>
<evidence type="ECO:0000259" key="2">
    <source>
        <dbReference type="Pfam" id="PF00534"/>
    </source>
</evidence>
<name>A0ABT3NWD1_9PROT</name>
<dbReference type="CDD" id="cd03801">
    <property type="entry name" value="GT4_PimA-like"/>
    <property type="match status" value="1"/>
</dbReference>
<dbReference type="PANTHER" id="PTHR45947:SF3">
    <property type="entry name" value="SULFOQUINOVOSYL TRANSFERASE SQD2"/>
    <property type="match status" value="1"/>
</dbReference>
<protein>
    <submittedName>
        <fullName evidence="4">Glycosyltransferase family 4 protein</fullName>
    </submittedName>
</protein>
<dbReference type="Gene3D" id="3.40.50.2000">
    <property type="entry name" value="Glycogen Phosphorylase B"/>
    <property type="match status" value="2"/>
</dbReference>
<dbReference type="Pfam" id="PF00534">
    <property type="entry name" value="Glycos_transf_1"/>
    <property type="match status" value="1"/>
</dbReference>
<dbReference type="PANTHER" id="PTHR45947">
    <property type="entry name" value="SULFOQUINOVOSYL TRANSFERASE SQD2"/>
    <property type="match status" value="1"/>
</dbReference>
<evidence type="ECO:0000256" key="1">
    <source>
        <dbReference type="SAM" id="MobiDB-lite"/>
    </source>
</evidence>
<keyword evidence="5" id="KW-1185">Reference proteome</keyword>
<proteinExistence type="predicted"/>
<dbReference type="Pfam" id="PF13439">
    <property type="entry name" value="Glyco_transf_4"/>
    <property type="match status" value="1"/>
</dbReference>
<dbReference type="InterPro" id="IPR050194">
    <property type="entry name" value="Glycosyltransferase_grp1"/>
</dbReference>
<feature type="domain" description="Glycosyltransferase subfamily 4-like N-terminal" evidence="3">
    <location>
        <begin position="41"/>
        <end position="195"/>
    </location>
</feature>
<reference evidence="4 5" key="1">
    <citation type="submission" date="2022-10" db="EMBL/GenBank/DDBJ databases">
        <title>Roseococcus glaciei nov., sp. nov., isolated from glacier.</title>
        <authorList>
            <person name="Liu Q."/>
            <person name="Xin Y.-H."/>
        </authorList>
    </citation>
    <scope>NUCLEOTIDE SEQUENCE [LARGE SCALE GENOMIC DNA]</scope>
    <source>
        <strain evidence="4 5">MDT2-1-1</strain>
    </source>
</reference>
<dbReference type="Proteomes" id="UP001526430">
    <property type="component" value="Unassembled WGS sequence"/>
</dbReference>
<evidence type="ECO:0000259" key="3">
    <source>
        <dbReference type="Pfam" id="PF13439"/>
    </source>
</evidence>